<feature type="domain" description="Probable transposase IS891/IS1136/IS1341" evidence="8">
    <location>
        <begin position="167"/>
        <end position="279"/>
    </location>
</feature>
<comment type="similarity">
    <text evidence="2">In the N-terminal section; belongs to the transposase 2 family.</text>
</comment>
<accession>A0A4P7BXU3</accession>
<dbReference type="InterPro" id="IPR001959">
    <property type="entry name" value="Transposase"/>
</dbReference>
<protein>
    <submittedName>
        <fullName evidence="11">Transposase</fullName>
    </submittedName>
</protein>
<evidence type="ECO:0000259" key="8">
    <source>
        <dbReference type="Pfam" id="PF01385"/>
    </source>
</evidence>
<dbReference type="GO" id="GO:0006310">
    <property type="term" value="P:DNA recombination"/>
    <property type="evidence" value="ECO:0007669"/>
    <property type="project" value="UniProtKB-KW"/>
</dbReference>
<dbReference type="GO" id="GO:0003677">
    <property type="term" value="F:DNA binding"/>
    <property type="evidence" value="ECO:0007669"/>
    <property type="project" value="UniProtKB-KW"/>
</dbReference>
<keyword evidence="7" id="KW-0233">DNA recombination</keyword>
<dbReference type="Pfam" id="PF01385">
    <property type="entry name" value="OrfB_IS605"/>
    <property type="match status" value="1"/>
</dbReference>
<dbReference type="InterPro" id="IPR021027">
    <property type="entry name" value="Transposase_put_HTH"/>
</dbReference>
<dbReference type="KEGG" id="nwr:E3U44_05490"/>
<evidence type="ECO:0000256" key="4">
    <source>
        <dbReference type="ARBA" id="ARBA00022723"/>
    </source>
</evidence>
<reference evidence="11 12" key="1">
    <citation type="submission" date="2019-03" db="EMBL/GenBank/DDBJ databases">
        <title>The genome sequence of Nitrosococcus wardiae strain D1FHST reveals the archetypal metabolic capacity of ammonia-oxidizing Gammaproteobacteria.</title>
        <authorList>
            <person name="Wang L."/>
            <person name="Lim C.K."/>
            <person name="Hanson T.E."/>
            <person name="Dang H."/>
            <person name="Klotz M.G."/>
        </authorList>
    </citation>
    <scope>NUCLEOTIDE SEQUENCE [LARGE SCALE GENOMIC DNA]</scope>
    <source>
        <strain evidence="11 12">D1FHS</strain>
    </source>
</reference>
<dbReference type="Pfam" id="PF12323">
    <property type="entry name" value="HTH_OrfB_IS605"/>
    <property type="match status" value="1"/>
</dbReference>
<dbReference type="AlphaFoldDB" id="A0A4P7BXU3"/>
<evidence type="ECO:0000259" key="9">
    <source>
        <dbReference type="Pfam" id="PF07282"/>
    </source>
</evidence>
<dbReference type="EMBL" id="CP038033">
    <property type="protein sequence ID" value="QBQ54019.1"/>
    <property type="molecule type" value="Genomic_DNA"/>
</dbReference>
<proteinExistence type="inferred from homology"/>
<dbReference type="PANTHER" id="PTHR30405:SF25">
    <property type="entry name" value="RNA-GUIDED DNA ENDONUCLEASE INSQ-RELATED"/>
    <property type="match status" value="1"/>
</dbReference>
<sequence>MIKAFKYRLYPNTAQVRELEIMLETHRRLYNECLAQRKERYETAQESVKYTQQSAWFKSARGANDWYARLNFSSAQATMRRLDKAFQAFFQRIKTGDKPGYPRFKARGRFDSWTYPAHGDGARLLDGKLRLQHIGVVRVRQHRPAQGTIKTVQIKIEAGKWFVIASCEIGDAPPPRTEDTAVGIDVGLEHFLSTDQGEHVDNPRYQKEAWRRLRVVGRVVSRKKKGSRNRGKAVSKLRSIHARVSNKRRDHHHKVARDFVSRYAFIAAESLTVKNMVRNRRLSRSISDAGWSQFLNILRAKAESAGSVFVEVPPQGTSQACSGCGAVVQKALYVRQHRCPECGLSLQRDVNAARNILARGQARMEPVWLNVAH</sequence>
<name>A0A4P7BXU3_9GAMM</name>
<gene>
    <name evidence="11" type="ORF">E3U44_05490</name>
</gene>
<dbReference type="Pfam" id="PF07282">
    <property type="entry name" value="Cas12f1-like_TNB"/>
    <property type="match status" value="1"/>
</dbReference>
<dbReference type="Proteomes" id="UP000294325">
    <property type="component" value="Chromosome"/>
</dbReference>
<evidence type="ECO:0000256" key="3">
    <source>
        <dbReference type="ARBA" id="ARBA00022578"/>
    </source>
</evidence>
<dbReference type="InterPro" id="IPR051399">
    <property type="entry name" value="RNA-guided_DNA_endo/Transpos"/>
</dbReference>
<feature type="domain" description="Cas12f1-like TNB" evidence="9">
    <location>
        <begin position="291"/>
        <end position="356"/>
    </location>
</feature>
<feature type="domain" description="Transposase putative helix-turn-helix" evidence="10">
    <location>
        <begin position="1"/>
        <end position="43"/>
    </location>
</feature>
<evidence type="ECO:0000313" key="11">
    <source>
        <dbReference type="EMBL" id="QBQ54019.1"/>
    </source>
</evidence>
<evidence type="ECO:0000313" key="12">
    <source>
        <dbReference type="Proteomes" id="UP000294325"/>
    </source>
</evidence>
<comment type="similarity">
    <text evidence="1">In the C-terminal section; belongs to the transposase 35 family.</text>
</comment>
<dbReference type="OrthoDB" id="5759973at2"/>
<evidence type="ECO:0000259" key="10">
    <source>
        <dbReference type="Pfam" id="PF12323"/>
    </source>
</evidence>
<dbReference type="InterPro" id="IPR010095">
    <property type="entry name" value="Cas12f1-like_TNB"/>
</dbReference>
<dbReference type="GO" id="GO:0032196">
    <property type="term" value="P:transposition"/>
    <property type="evidence" value="ECO:0007669"/>
    <property type="project" value="UniProtKB-KW"/>
</dbReference>
<evidence type="ECO:0000256" key="7">
    <source>
        <dbReference type="ARBA" id="ARBA00023172"/>
    </source>
</evidence>
<organism evidence="11 12">
    <name type="scientific">Nitrosococcus wardiae</name>
    <dbReference type="NCBI Taxonomy" id="1814290"/>
    <lineage>
        <taxon>Bacteria</taxon>
        <taxon>Pseudomonadati</taxon>
        <taxon>Pseudomonadota</taxon>
        <taxon>Gammaproteobacteria</taxon>
        <taxon>Chromatiales</taxon>
        <taxon>Chromatiaceae</taxon>
        <taxon>Nitrosococcus</taxon>
    </lineage>
</organism>
<keyword evidence="5" id="KW-0862">Zinc</keyword>
<evidence type="ECO:0000256" key="1">
    <source>
        <dbReference type="ARBA" id="ARBA00008761"/>
    </source>
</evidence>
<dbReference type="NCBIfam" id="NF040570">
    <property type="entry name" value="guided_TnpB"/>
    <property type="match status" value="1"/>
</dbReference>
<keyword evidence="6" id="KW-0238">DNA-binding</keyword>
<keyword evidence="3" id="KW-0815">Transposition</keyword>
<evidence type="ECO:0000256" key="5">
    <source>
        <dbReference type="ARBA" id="ARBA00022833"/>
    </source>
</evidence>
<keyword evidence="4" id="KW-0479">Metal-binding</keyword>
<dbReference type="RefSeq" id="WP_134357027.1">
    <property type="nucleotide sequence ID" value="NZ_CP038033.1"/>
</dbReference>
<evidence type="ECO:0000256" key="2">
    <source>
        <dbReference type="ARBA" id="ARBA00011044"/>
    </source>
</evidence>
<dbReference type="GO" id="GO:0046872">
    <property type="term" value="F:metal ion binding"/>
    <property type="evidence" value="ECO:0007669"/>
    <property type="project" value="UniProtKB-KW"/>
</dbReference>
<evidence type="ECO:0000256" key="6">
    <source>
        <dbReference type="ARBA" id="ARBA00023125"/>
    </source>
</evidence>
<keyword evidence="12" id="KW-1185">Reference proteome</keyword>
<dbReference type="PANTHER" id="PTHR30405">
    <property type="entry name" value="TRANSPOSASE"/>
    <property type="match status" value="1"/>
</dbReference>
<dbReference type="NCBIfam" id="TIGR01766">
    <property type="entry name" value="IS200/IS605 family accessory protein TnpB-like domain"/>
    <property type="match status" value="1"/>
</dbReference>